<dbReference type="InterPro" id="IPR007348">
    <property type="entry name" value="CopC_dom"/>
</dbReference>
<evidence type="ECO:0000256" key="3">
    <source>
        <dbReference type="ARBA" id="ARBA00022729"/>
    </source>
</evidence>
<evidence type="ECO:0000256" key="1">
    <source>
        <dbReference type="ARBA" id="ARBA00004196"/>
    </source>
</evidence>
<organism evidence="8 9">
    <name type="scientific">Micromonospora endolithica</name>
    <dbReference type="NCBI Taxonomy" id="230091"/>
    <lineage>
        <taxon>Bacteria</taxon>
        <taxon>Bacillati</taxon>
        <taxon>Actinomycetota</taxon>
        <taxon>Actinomycetes</taxon>
        <taxon>Micromonosporales</taxon>
        <taxon>Micromonosporaceae</taxon>
        <taxon>Micromonospora</taxon>
    </lineage>
</organism>
<evidence type="ECO:0000256" key="5">
    <source>
        <dbReference type="SAM" id="Phobius"/>
    </source>
</evidence>
<dbReference type="SUPFAM" id="SSF81296">
    <property type="entry name" value="E set domains"/>
    <property type="match status" value="1"/>
</dbReference>
<evidence type="ECO:0000259" key="7">
    <source>
        <dbReference type="Pfam" id="PF04234"/>
    </source>
</evidence>
<dbReference type="EMBL" id="RBAK01000001">
    <property type="protein sequence ID" value="RKN51239.1"/>
    <property type="molecule type" value="Genomic_DNA"/>
</dbReference>
<dbReference type="GO" id="GO:0042597">
    <property type="term" value="C:periplasmic space"/>
    <property type="evidence" value="ECO:0007669"/>
    <property type="project" value="InterPro"/>
</dbReference>
<feature type="chain" id="PRO_5017407615" evidence="6">
    <location>
        <begin position="33"/>
        <end position="192"/>
    </location>
</feature>
<comment type="caution">
    <text evidence="8">The sequence shown here is derived from an EMBL/GenBank/DDBJ whole genome shotgun (WGS) entry which is preliminary data.</text>
</comment>
<keyword evidence="4" id="KW-0186">Copper</keyword>
<dbReference type="GO" id="GO:0006825">
    <property type="term" value="P:copper ion transport"/>
    <property type="evidence" value="ECO:0007669"/>
    <property type="project" value="InterPro"/>
</dbReference>
<evidence type="ECO:0000256" key="4">
    <source>
        <dbReference type="ARBA" id="ARBA00023008"/>
    </source>
</evidence>
<evidence type="ECO:0000313" key="8">
    <source>
        <dbReference type="EMBL" id="RKN51239.1"/>
    </source>
</evidence>
<keyword evidence="3 6" id="KW-0732">Signal</keyword>
<proteinExistence type="predicted"/>
<evidence type="ECO:0000256" key="6">
    <source>
        <dbReference type="SAM" id="SignalP"/>
    </source>
</evidence>
<evidence type="ECO:0000313" key="9">
    <source>
        <dbReference type="Proteomes" id="UP000281726"/>
    </source>
</evidence>
<keyword evidence="2" id="KW-0479">Metal-binding</keyword>
<reference evidence="8 9" key="1">
    <citation type="journal article" date="2004" name="Syst. Appl. Microbiol.">
        <title>Cryptoendolithic actinomycetes from antarctic sandstone rock samples: Micromonospora endolithica sp. nov. and two isolates related to Micromonospora coerulea Jensen 1932.</title>
        <authorList>
            <person name="Hirsch P."/>
            <person name="Mevs U."/>
            <person name="Kroppenstedt R.M."/>
            <person name="Schumann P."/>
            <person name="Stackebrandt E."/>
        </authorList>
    </citation>
    <scope>NUCLEOTIDE SEQUENCE [LARGE SCALE GENOMIC DNA]</scope>
    <source>
        <strain evidence="8 9">JCM 12677</strain>
    </source>
</reference>
<accession>A0A3A9ZSP0</accession>
<dbReference type="GO" id="GO:0030313">
    <property type="term" value="C:cell envelope"/>
    <property type="evidence" value="ECO:0007669"/>
    <property type="project" value="UniProtKB-SubCell"/>
</dbReference>
<dbReference type="OrthoDB" id="5242236at2"/>
<dbReference type="Pfam" id="PF04234">
    <property type="entry name" value="CopC"/>
    <property type="match status" value="1"/>
</dbReference>
<dbReference type="Gene3D" id="2.60.40.1220">
    <property type="match status" value="1"/>
</dbReference>
<keyword evidence="9" id="KW-1185">Reference proteome</keyword>
<dbReference type="GO" id="GO:0046688">
    <property type="term" value="P:response to copper ion"/>
    <property type="evidence" value="ECO:0007669"/>
    <property type="project" value="InterPro"/>
</dbReference>
<comment type="subcellular location">
    <subcellularLocation>
        <location evidence="1">Cell envelope</location>
    </subcellularLocation>
</comment>
<name>A0A3A9ZSP0_9ACTN</name>
<protein>
    <submittedName>
        <fullName evidence="8">Copper resistance protein CopC</fullName>
    </submittedName>
</protein>
<evidence type="ECO:0000256" key="2">
    <source>
        <dbReference type="ARBA" id="ARBA00022723"/>
    </source>
</evidence>
<feature type="signal peptide" evidence="6">
    <location>
        <begin position="1"/>
        <end position="32"/>
    </location>
</feature>
<dbReference type="Proteomes" id="UP000281726">
    <property type="component" value="Unassembled WGS sequence"/>
</dbReference>
<dbReference type="AlphaFoldDB" id="A0A3A9ZSP0"/>
<keyword evidence="5" id="KW-1133">Transmembrane helix</keyword>
<keyword evidence="5" id="KW-0812">Transmembrane</keyword>
<dbReference type="InterPro" id="IPR014755">
    <property type="entry name" value="Cu-Rt/internalin_Ig-like"/>
</dbReference>
<dbReference type="InterPro" id="IPR014756">
    <property type="entry name" value="Ig_E-set"/>
</dbReference>
<gene>
    <name evidence="8" type="ORF">D7223_00725</name>
</gene>
<feature type="transmembrane region" description="Helical" evidence="5">
    <location>
        <begin position="165"/>
        <end position="184"/>
    </location>
</feature>
<sequence length="192" mass="19243">MHRPHLLPQSARLAAALLAVLAVLLPAAPAWAHNALRESTPSRDARVPSAPRQVELVFAERLDPQFTTIAVTGPGDAAVTAGAPAVSGTRATQPVNPDLPAGEYTVSYRVVSVDGHPVQGSFAFTVTSTPTRSASPTPSATISPPSAAPAAAAAAQTDNADGGSGAAVVVAVLAVAAAGAGVLIRRVRAGRR</sequence>
<feature type="domain" description="CopC" evidence="7">
    <location>
        <begin position="33"/>
        <end position="126"/>
    </location>
</feature>
<dbReference type="GO" id="GO:0005886">
    <property type="term" value="C:plasma membrane"/>
    <property type="evidence" value="ECO:0007669"/>
    <property type="project" value="TreeGrafter"/>
</dbReference>
<dbReference type="InterPro" id="IPR032694">
    <property type="entry name" value="CopC/D"/>
</dbReference>
<keyword evidence="5" id="KW-0472">Membrane</keyword>
<dbReference type="PANTHER" id="PTHR34820:SF4">
    <property type="entry name" value="INNER MEMBRANE PROTEIN YEBZ"/>
    <property type="match status" value="1"/>
</dbReference>
<dbReference type="PANTHER" id="PTHR34820">
    <property type="entry name" value="INNER MEMBRANE PROTEIN YEBZ"/>
    <property type="match status" value="1"/>
</dbReference>
<dbReference type="GO" id="GO:0005507">
    <property type="term" value="F:copper ion binding"/>
    <property type="evidence" value="ECO:0007669"/>
    <property type="project" value="InterPro"/>
</dbReference>